<dbReference type="InterPro" id="IPR052555">
    <property type="entry name" value="dCTP_Pyrophosphatase"/>
</dbReference>
<dbReference type="Pfam" id="PF12643">
    <property type="entry name" value="MazG-like"/>
    <property type="match status" value="1"/>
</dbReference>
<keyword evidence="2" id="KW-1185">Reference proteome</keyword>
<evidence type="ECO:0000313" key="2">
    <source>
        <dbReference type="Proteomes" id="UP001152321"/>
    </source>
</evidence>
<dbReference type="SUPFAM" id="SSF101386">
    <property type="entry name" value="all-alpha NTP pyrophosphatases"/>
    <property type="match status" value="1"/>
</dbReference>
<name>A0ABT6DHJ4_9BACT</name>
<dbReference type="PANTHER" id="PTHR46523:SF1">
    <property type="entry name" value="DCTP PYROPHOSPHATASE 1"/>
    <property type="match status" value="1"/>
</dbReference>
<dbReference type="CDD" id="cd11537">
    <property type="entry name" value="NTP-PPase_RS21-C6_like"/>
    <property type="match status" value="1"/>
</dbReference>
<dbReference type="InterPro" id="IPR025984">
    <property type="entry name" value="DCTPP"/>
</dbReference>
<dbReference type="RefSeq" id="WP_277577457.1">
    <property type="nucleotide sequence ID" value="NZ_JANRMI010000002.1"/>
</dbReference>
<protein>
    <submittedName>
        <fullName evidence="1">Nucleotide pyrophosphohydrolase</fullName>
    </submittedName>
</protein>
<dbReference type="Gene3D" id="1.10.287.1080">
    <property type="entry name" value="MazG-like"/>
    <property type="match status" value="1"/>
</dbReference>
<reference evidence="1" key="1">
    <citation type="submission" date="2022-08" db="EMBL/GenBank/DDBJ databases">
        <title>Novel Bdellovibrio Species Isolated from Svalbard: Designation Bdellovibrio svalbardensis.</title>
        <authorList>
            <person name="Mitchell R.J."/>
            <person name="Choi S.Y."/>
        </authorList>
    </citation>
    <scope>NUCLEOTIDE SEQUENCE</scope>
    <source>
        <strain evidence="1">PAP01</strain>
    </source>
</reference>
<comment type="caution">
    <text evidence="1">The sequence shown here is derived from an EMBL/GenBank/DDBJ whole genome shotgun (WGS) entry which is preliminary data.</text>
</comment>
<accession>A0ABT6DHJ4</accession>
<organism evidence="1 2">
    <name type="scientific">Bdellovibrio svalbardensis</name>
    <dbReference type="NCBI Taxonomy" id="2972972"/>
    <lineage>
        <taxon>Bacteria</taxon>
        <taxon>Pseudomonadati</taxon>
        <taxon>Bdellovibrionota</taxon>
        <taxon>Bdellovibrionia</taxon>
        <taxon>Bdellovibrionales</taxon>
        <taxon>Pseudobdellovibrionaceae</taxon>
        <taxon>Bdellovibrio</taxon>
    </lineage>
</organism>
<dbReference type="PIRSF" id="PIRSF029826">
    <property type="entry name" value="UCP029826_pph"/>
    <property type="match status" value="1"/>
</dbReference>
<sequence length="120" mass="13756">MDSKNDLQQMKNLVQQFCEERDWDQFHSPKELAIGISTEAAELLDLFRFKSNEQIAGQFQDPVSRGKIEDELADVLFFILRFSQMNQIDLPAALAAKLAKNNLKYPVESSKGSNKKYNEV</sequence>
<gene>
    <name evidence="1" type="ORF">NWE73_06375</name>
</gene>
<dbReference type="Proteomes" id="UP001152321">
    <property type="component" value="Unassembled WGS sequence"/>
</dbReference>
<evidence type="ECO:0000313" key="1">
    <source>
        <dbReference type="EMBL" id="MDG0815979.1"/>
    </source>
</evidence>
<dbReference type="EMBL" id="JANRMI010000002">
    <property type="protein sequence ID" value="MDG0815979.1"/>
    <property type="molecule type" value="Genomic_DNA"/>
</dbReference>
<dbReference type="PANTHER" id="PTHR46523">
    <property type="entry name" value="DCTP PYROPHOSPHATASE 1"/>
    <property type="match status" value="1"/>
</dbReference>
<proteinExistence type="predicted"/>